<dbReference type="RefSeq" id="WP_090497775.1">
    <property type="nucleotide sequence ID" value="NZ_FNCH01000003.1"/>
</dbReference>
<dbReference type="InterPro" id="IPR011990">
    <property type="entry name" value="TPR-like_helical_dom_sf"/>
</dbReference>
<dbReference type="Gene3D" id="1.25.40.390">
    <property type="match status" value="1"/>
</dbReference>
<sequence>MKKKLIYMFTVSAVLMLGACKKGFLDINDNPNNATNVKPALILTGALNNTAAYTTGGSIFYSFSALWMNYWMTPGGVSGWYEERSYNFTTNWSGSTTLWGNLYDNLNDYASLEKQGKATGQNFFVAVAKTMKAWDYQYLVDFYGNVPYTQASKSVLFLNPKYDKGQAIYEDLAKQLDTAANLFKTATVSPSDVTADIYAKGDVKKWGRFANTLKLRILLRQSEMPGKEQYIKDEIAKITANGFGFIGVGEGMFNNPGYLNTSGKQNPFWGVYGYAANGDKTASHTYMLASTYGMDFLKNNNDPRLGKFYSTVNDGAGSTYVSLVWGQDVNFDQTLTTVSGIGKGLLKSFDQSQPIMTDFESLFLQAEAAQRGYISGSAQANYEAAVTANFVYLGLNDTDAATYLADQDVAKWSANADKIALIIKQKWAAMNGTNDIEPWTDYRRLELPADMPISISSTVTTKKIPVRMLYPQREYNTNSTNVIAEGTINQFTSRIFWDVK</sequence>
<accession>A0A1G7RG09</accession>
<name>A0A1G7RG09_9SPHI</name>
<dbReference type="STRING" id="405671.SAMN05421827_103209"/>
<dbReference type="SUPFAM" id="SSF48452">
    <property type="entry name" value="TPR-like"/>
    <property type="match status" value="1"/>
</dbReference>
<evidence type="ECO:0000313" key="2">
    <source>
        <dbReference type="Proteomes" id="UP000199643"/>
    </source>
</evidence>
<proteinExistence type="predicted"/>
<dbReference type="OrthoDB" id="9766256at2"/>
<dbReference type="Proteomes" id="UP000199643">
    <property type="component" value="Unassembled WGS sequence"/>
</dbReference>
<protein>
    <submittedName>
        <fullName evidence="1">Starch-binding associating with outer membrane</fullName>
    </submittedName>
</protein>
<reference evidence="2" key="1">
    <citation type="submission" date="2016-10" db="EMBL/GenBank/DDBJ databases">
        <authorList>
            <person name="Varghese N."/>
            <person name="Submissions S."/>
        </authorList>
    </citation>
    <scope>NUCLEOTIDE SEQUENCE [LARGE SCALE GENOMIC DNA]</scope>
    <source>
        <strain evidence="2">DSM 17933</strain>
    </source>
</reference>
<dbReference type="AlphaFoldDB" id="A0A1G7RG09"/>
<dbReference type="PROSITE" id="PS51257">
    <property type="entry name" value="PROKAR_LIPOPROTEIN"/>
    <property type="match status" value="1"/>
</dbReference>
<evidence type="ECO:0000313" key="1">
    <source>
        <dbReference type="EMBL" id="SDG09575.1"/>
    </source>
</evidence>
<keyword evidence="2" id="KW-1185">Reference proteome</keyword>
<organism evidence="1 2">
    <name type="scientific">Pedobacter terrae</name>
    <dbReference type="NCBI Taxonomy" id="405671"/>
    <lineage>
        <taxon>Bacteria</taxon>
        <taxon>Pseudomonadati</taxon>
        <taxon>Bacteroidota</taxon>
        <taxon>Sphingobacteriia</taxon>
        <taxon>Sphingobacteriales</taxon>
        <taxon>Sphingobacteriaceae</taxon>
        <taxon>Pedobacter</taxon>
    </lineage>
</organism>
<dbReference type="Pfam" id="PF12771">
    <property type="entry name" value="SusD-like_2"/>
    <property type="match status" value="1"/>
</dbReference>
<gene>
    <name evidence="1" type="ORF">SAMN05421827_103209</name>
</gene>
<dbReference type="EMBL" id="FNCH01000003">
    <property type="protein sequence ID" value="SDG09575.1"/>
    <property type="molecule type" value="Genomic_DNA"/>
</dbReference>
<dbReference type="InterPro" id="IPR041662">
    <property type="entry name" value="SusD-like_2"/>
</dbReference>